<dbReference type="Proteomes" id="UP000006727">
    <property type="component" value="Chromosome 5"/>
</dbReference>
<dbReference type="EnsemblPlants" id="Pp3c5_21930V3.2">
    <property type="protein sequence ID" value="Pp3c5_21930V3.2"/>
    <property type="gene ID" value="Pp3c5_21930"/>
</dbReference>
<reference evidence="1" key="3">
    <citation type="submission" date="2020-12" db="UniProtKB">
        <authorList>
            <consortium name="EnsemblPlants"/>
        </authorList>
    </citation>
    <scope>IDENTIFICATION</scope>
</reference>
<reference evidence="1 2" key="1">
    <citation type="journal article" date="2008" name="Science">
        <title>The Physcomitrella genome reveals evolutionary insights into the conquest of land by plants.</title>
        <authorList>
            <person name="Rensing S."/>
            <person name="Lang D."/>
            <person name="Zimmer A."/>
            <person name="Terry A."/>
            <person name="Salamov A."/>
            <person name="Shapiro H."/>
            <person name="Nishiyama T."/>
            <person name="Perroud P.-F."/>
            <person name="Lindquist E."/>
            <person name="Kamisugi Y."/>
            <person name="Tanahashi T."/>
            <person name="Sakakibara K."/>
            <person name="Fujita T."/>
            <person name="Oishi K."/>
            <person name="Shin-I T."/>
            <person name="Kuroki Y."/>
            <person name="Toyoda A."/>
            <person name="Suzuki Y."/>
            <person name="Hashimoto A."/>
            <person name="Yamaguchi K."/>
            <person name="Sugano A."/>
            <person name="Kohara Y."/>
            <person name="Fujiyama A."/>
            <person name="Anterola A."/>
            <person name="Aoki S."/>
            <person name="Ashton N."/>
            <person name="Barbazuk W.B."/>
            <person name="Barker E."/>
            <person name="Bennetzen J."/>
            <person name="Bezanilla M."/>
            <person name="Blankenship R."/>
            <person name="Cho S.H."/>
            <person name="Dutcher S."/>
            <person name="Estelle M."/>
            <person name="Fawcett J.A."/>
            <person name="Gundlach H."/>
            <person name="Hanada K."/>
            <person name="Heyl A."/>
            <person name="Hicks K.A."/>
            <person name="Hugh J."/>
            <person name="Lohr M."/>
            <person name="Mayer K."/>
            <person name="Melkozernov A."/>
            <person name="Murata T."/>
            <person name="Nelson D."/>
            <person name="Pils B."/>
            <person name="Prigge M."/>
            <person name="Reiss B."/>
            <person name="Renner T."/>
            <person name="Rombauts S."/>
            <person name="Rushton P."/>
            <person name="Sanderfoot A."/>
            <person name="Schween G."/>
            <person name="Shiu S.-H."/>
            <person name="Stueber K."/>
            <person name="Theodoulou F.L."/>
            <person name="Tu H."/>
            <person name="Van de Peer Y."/>
            <person name="Verrier P.J."/>
            <person name="Waters E."/>
            <person name="Wood A."/>
            <person name="Yang L."/>
            <person name="Cove D."/>
            <person name="Cuming A."/>
            <person name="Hasebe M."/>
            <person name="Lucas S."/>
            <person name="Mishler D.B."/>
            <person name="Reski R."/>
            <person name="Grigoriev I."/>
            <person name="Quatrano R.S."/>
            <person name="Boore J.L."/>
        </authorList>
    </citation>
    <scope>NUCLEOTIDE SEQUENCE [LARGE SCALE GENOMIC DNA]</scope>
    <source>
        <strain evidence="1 2">cv. Gransden 2004</strain>
    </source>
</reference>
<evidence type="ECO:0000313" key="1">
    <source>
        <dbReference type="EnsemblPlants" id="Pp3c5_21930V3.2"/>
    </source>
</evidence>
<sequence>MPELDFSEEESHLGVLQHCSWLWKVHRTLLMKAPRHSYWMKTLLCTERGQSDLKRPCVFSLLCTRWQETCRKEYILTYCFRSPRSIRMHVVFLAQKEV</sequence>
<evidence type="ECO:0000313" key="2">
    <source>
        <dbReference type="Proteomes" id="UP000006727"/>
    </source>
</evidence>
<reference evidence="1 2" key="2">
    <citation type="journal article" date="2018" name="Plant J.">
        <title>The Physcomitrella patens chromosome-scale assembly reveals moss genome structure and evolution.</title>
        <authorList>
            <person name="Lang D."/>
            <person name="Ullrich K.K."/>
            <person name="Murat F."/>
            <person name="Fuchs J."/>
            <person name="Jenkins J."/>
            <person name="Haas F.B."/>
            <person name="Piednoel M."/>
            <person name="Gundlach H."/>
            <person name="Van Bel M."/>
            <person name="Meyberg R."/>
            <person name="Vives C."/>
            <person name="Morata J."/>
            <person name="Symeonidi A."/>
            <person name="Hiss M."/>
            <person name="Muchero W."/>
            <person name="Kamisugi Y."/>
            <person name="Saleh O."/>
            <person name="Blanc G."/>
            <person name="Decker E.L."/>
            <person name="van Gessel N."/>
            <person name="Grimwood J."/>
            <person name="Hayes R.D."/>
            <person name="Graham S.W."/>
            <person name="Gunter L.E."/>
            <person name="McDaniel S.F."/>
            <person name="Hoernstein S.N.W."/>
            <person name="Larsson A."/>
            <person name="Li F.W."/>
            <person name="Perroud P.F."/>
            <person name="Phillips J."/>
            <person name="Ranjan P."/>
            <person name="Rokshar D.S."/>
            <person name="Rothfels C.J."/>
            <person name="Schneider L."/>
            <person name="Shu S."/>
            <person name="Stevenson D.W."/>
            <person name="Thummler F."/>
            <person name="Tillich M."/>
            <person name="Villarreal Aguilar J.C."/>
            <person name="Widiez T."/>
            <person name="Wong G.K."/>
            <person name="Wymore A."/>
            <person name="Zhang Y."/>
            <person name="Zimmer A.D."/>
            <person name="Quatrano R.S."/>
            <person name="Mayer K.F.X."/>
            <person name="Goodstein D."/>
            <person name="Casacuberta J.M."/>
            <person name="Vandepoele K."/>
            <person name="Reski R."/>
            <person name="Cuming A.C."/>
            <person name="Tuskan G.A."/>
            <person name="Maumus F."/>
            <person name="Salse J."/>
            <person name="Schmutz J."/>
            <person name="Rensing S.A."/>
        </authorList>
    </citation>
    <scope>NUCLEOTIDE SEQUENCE [LARGE SCALE GENOMIC DNA]</scope>
    <source>
        <strain evidence="1 2">cv. Gransden 2004</strain>
    </source>
</reference>
<organism evidence="1 2">
    <name type="scientific">Physcomitrium patens</name>
    <name type="common">Spreading-leaved earth moss</name>
    <name type="synonym">Physcomitrella patens</name>
    <dbReference type="NCBI Taxonomy" id="3218"/>
    <lineage>
        <taxon>Eukaryota</taxon>
        <taxon>Viridiplantae</taxon>
        <taxon>Streptophyta</taxon>
        <taxon>Embryophyta</taxon>
        <taxon>Bryophyta</taxon>
        <taxon>Bryophytina</taxon>
        <taxon>Bryopsida</taxon>
        <taxon>Funariidae</taxon>
        <taxon>Funariales</taxon>
        <taxon>Funariaceae</taxon>
        <taxon>Physcomitrium</taxon>
    </lineage>
</organism>
<name>A0A7I4DT20_PHYPA</name>
<dbReference type="Gramene" id="Pp3c5_21930V3.2">
    <property type="protein sequence ID" value="Pp3c5_21930V3.2"/>
    <property type="gene ID" value="Pp3c5_21930"/>
</dbReference>
<dbReference type="InParanoid" id="A0A7I4DT20"/>
<keyword evidence="2" id="KW-1185">Reference proteome</keyword>
<dbReference type="AlphaFoldDB" id="A0A7I4DT20"/>
<accession>A0A7I4DT20</accession>
<protein>
    <submittedName>
        <fullName evidence="1">Uncharacterized protein</fullName>
    </submittedName>
</protein>
<dbReference type="EMBL" id="ABEU02000005">
    <property type="status" value="NOT_ANNOTATED_CDS"/>
    <property type="molecule type" value="Genomic_DNA"/>
</dbReference>
<proteinExistence type="predicted"/>